<feature type="domain" description="CS" evidence="4">
    <location>
        <begin position="95"/>
        <end position="185"/>
    </location>
</feature>
<dbReference type="SUPFAM" id="SSF49764">
    <property type="entry name" value="HSP20-like chaperones"/>
    <property type="match status" value="1"/>
</dbReference>
<dbReference type="CDD" id="cd06466">
    <property type="entry name" value="p23_CS_SGT1_like"/>
    <property type="match status" value="1"/>
</dbReference>
<keyword evidence="7" id="KW-1185">Reference proteome</keyword>
<dbReference type="PROSITE" id="PS51203">
    <property type="entry name" value="CS"/>
    <property type="match status" value="1"/>
</dbReference>
<dbReference type="Gene3D" id="4.10.1130.20">
    <property type="match status" value="1"/>
</dbReference>
<proteinExistence type="predicted"/>
<dbReference type="Pfam" id="PF04968">
    <property type="entry name" value="CHORD"/>
    <property type="match status" value="1"/>
</dbReference>
<dbReference type="InterPro" id="IPR007052">
    <property type="entry name" value="CS_dom"/>
</dbReference>
<dbReference type="PANTHER" id="PTHR46983:SF3">
    <property type="entry name" value="CHPADIPLOID STATE MAINTENANCE PROTEIN CHPA"/>
    <property type="match status" value="1"/>
</dbReference>
<dbReference type="AlphaFoldDB" id="A0A137P4D9"/>
<keyword evidence="1" id="KW-0479">Metal-binding</keyword>
<feature type="non-terminal residue" evidence="6">
    <location>
        <position position="1"/>
    </location>
</feature>
<evidence type="ECO:0000256" key="1">
    <source>
        <dbReference type="ARBA" id="ARBA00022723"/>
    </source>
</evidence>
<evidence type="ECO:0000259" key="5">
    <source>
        <dbReference type="PROSITE" id="PS51401"/>
    </source>
</evidence>
<dbReference type="PANTHER" id="PTHR46983">
    <property type="entry name" value="CYSTEINE AND HISTIDINE-RICH DOMAIN-CONTAINING PROTEIN 1"/>
    <property type="match status" value="1"/>
</dbReference>
<feature type="non-terminal residue" evidence="6">
    <location>
        <position position="187"/>
    </location>
</feature>
<keyword evidence="3" id="KW-0862">Zinc</keyword>
<accession>A0A137P4D9</accession>
<sequence length="187" mass="21128">KEPEPEVILEDPENLKVDVGTPCKRQSCKHAYVSDEVSRKGGSDSECTYHSGKPVFHEGSKGWSCCKRKVLEFDEFLKIKGCKKGNHLFGEQLSIVDCRKDWYQTATQVILSIFAKNTEKESCKISFTSHAVIVDLKFQNGKSLYQKTIDLFQEITPEESSYKVMGTKVELTLKKANGISWPSLEPT</sequence>
<name>A0A137P4D9_CONC2</name>
<evidence type="ECO:0000259" key="4">
    <source>
        <dbReference type="PROSITE" id="PS51203"/>
    </source>
</evidence>
<evidence type="ECO:0000256" key="2">
    <source>
        <dbReference type="ARBA" id="ARBA00022737"/>
    </source>
</evidence>
<dbReference type="GO" id="GO:0046872">
    <property type="term" value="F:metal ion binding"/>
    <property type="evidence" value="ECO:0007669"/>
    <property type="project" value="UniProtKB-KW"/>
</dbReference>
<dbReference type="InterPro" id="IPR007051">
    <property type="entry name" value="CHORD_dom"/>
</dbReference>
<dbReference type="InterPro" id="IPR039790">
    <property type="entry name" value="CHRD1"/>
</dbReference>
<dbReference type="OrthoDB" id="1898560at2759"/>
<dbReference type="STRING" id="796925.A0A137P4D9"/>
<protein>
    <submittedName>
        <fullName evidence="6">CS-domain-containing protein</fullName>
    </submittedName>
</protein>
<evidence type="ECO:0000256" key="3">
    <source>
        <dbReference type="ARBA" id="ARBA00022833"/>
    </source>
</evidence>
<dbReference type="InterPro" id="IPR008978">
    <property type="entry name" value="HSP20-like_chaperone"/>
</dbReference>
<dbReference type="Pfam" id="PF04969">
    <property type="entry name" value="CS"/>
    <property type="match status" value="1"/>
</dbReference>
<dbReference type="Proteomes" id="UP000070444">
    <property type="component" value="Unassembled WGS sequence"/>
</dbReference>
<gene>
    <name evidence="6" type="ORF">CONCODRAFT_26673</name>
</gene>
<dbReference type="Gene3D" id="2.60.40.790">
    <property type="match status" value="1"/>
</dbReference>
<keyword evidence="2" id="KW-0677">Repeat</keyword>
<dbReference type="EMBL" id="KQ964523">
    <property type="protein sequence ID" value="KXN69791.1"/>
    <property type="molecule type" value="Genomic_DNA"/>
</dbReference>
<feature type="domain" description="CHORD" evidence="5">
    <location>
        <begin position="23"/>
        <end position="87"/>
    </location>
</feature>
<organism evidence="6 7">
    <name type="scientific">Conidiobolus coronatus (strain ATCC 28846 / CBS 209.66 / NRRL 28638)</name>
    <name type="common">Delacroixia coronata</name>
    <dbReference type="NCBI Taxonomy" id="796925"/>
    <lineage>
        <taxon>Eukaryota</taxon>
        <taxon>Fungi</taxon>
        <taxon>Fungi incertae sedis</taxon>
        <taxon>Zoopagomycota</taxon>
        <taxon>Entomophthoromycotina</taxon>
        <taxon>Entomophthoromycetes</taxon>
        <taxon>Entomophthorales</taxon>
        <taxon>Ancylistaceae</taxon>
        <taxon>Conidiobolus</taxon>
    </lineage>
</organism>
<reference evidence="6 7" key="1">
    <citation type="journal article" date="2015" name="Genome Biol. Evol.">
        <title>Phylogenomic analyses indicate that early fungi evolved digesting cell walls of algal ancestors of land plants.</title>
        <authorList>
            <person name="Chang Y."/>
            <person name="Wang S."/>
            <person name="Sekimoto S."/>
            <person name="Aerts A.L."/>
            <person name="Choi C."/>
            <person name="Clum A."/>
            <person name="LaButti K.M."/>
            <person name="Lindquist E.A."/>
            <person name="Yee Ngan C."/>
            <person name="Ohm R.A."/>
            <person name="Salamov A.A."/>
            <person name="Grigoriev I.V."/>
            <person name="Spatafora J.W."/>
            <person name="Berbee M.L."/>
        </authorList>
    </citation>
    <scope>NUCLEOTIDE SEQUENCE [LARGE SCALE GENOMIC DNA]</scope>
    <source>
        <strain evidence="6 7">NRRL 28638</strain>
    </source>
</reference>
<evidence type="ECO:0000313" key="6">
    <source>
        <dbReference type="EMBL" id="KXN69791.1"/>
    </source>
</evidence>
<evidence type="ECO:0000313" key="7">
    <source>
        <dbReference type="Proteomes" id="UP000070444"/>
    </source>
</evidence>
<dbReference type="PROSITE" id="PS51401">
    <property type="entry name" value="CHORD"/>
    <property type="match status" value="1"/>
</dbReference>